<proteinExistence type="inferred from homology"/>
<comment type="subcellular location">
    <subcellularLocation>
        <location evidence="1">Membrane</location>
        <topology evidence="1">Multi-pass membrane protein</topology>
    </subcellularLocation>
</comment>
<feature type="transmembrane region" description="Helical" evidence="7">
    <location>
        <begin position="769"/>
        <end position="788"/>
    </location>
</feature>
<feature type="transmembrane region" description="Helical" evidence="7">
    <location>
        <begin position="725"/>
        <end position="748"/>
    </location>
</feature>
<evidence type="ECO:0000256" key="7">
    <source>
        <dbReference type="SAM" id="Phobius"/>
    </source>
</evidence>
<keyword evidence="9" id="KW-1185">Reference proteome</keyword>
<reference evidence="8" key="1">
    <citation type="submission" date="2023-06" db="EMBL/GenBank/DDBJ databases">
        <title>Genomic analysis of the entomopathogenic nematode Steinernema hermaphroditum.</title>
        <authorList>
            <person name="Schwarz E.M."/>
            <person name="Heppert J.K."/>
            <person name="Baniya A."/>
            <person name="Schwartz H.T."/>
            <person name="Tan C.-H."/>
            <person name="Antoshechkin I."/>
            <person name="Sternberg P.W."/>
            <person name="Goodrich-Blair H."/>
            <person name="Dillman A.R."/>
        </authorList>
    </citation>
    <scope>NUCLEOTIDE SEQUENCE</scope>
    <source>
        <strain evidence="8">PS9179</strain>
        <tissue evidence="8">Whole animal</tissue>
    </source>
</reference>
<feature type="transmembrane region" description="Helical" evidence="7">
    <location>
        <begin position="698"/>
        <end position="719"/>
    </location>
</feature>
<accession>A0AA39LFW9</accession>
<name>A0AA39LFW9_9BILA</name>
<gene>
    <name evidence="8" type="ORF">QR680_001622</name>
</gene>
<dbReference type="GO" id="GO:0005119">
    <property type="term" value="F:smoothened binding"/>
    <property type="evidence" value="ECO:0007669"/>
    <property type="project" value="TreeGrafter"/>
</dbReference>
<evidence type="ECO:0000313" key="9">
    <source>
        <dbReference type="Proteomes" id="UP001175271"/>
    </source>
</evidence>
<dbReference type="GO" id="GO:0045879">
    <property type="term" value="P:negative regulation of smoothened signaling pathway"/>
    <property type="evidence" value="ECO:0007669"/>
    <property type="project" value="TreeGrafter"/>
</dbReference>
<evidence type="ECO:0000256" key="2">
    <source>
        <dbReference type="ARBA" id="ARBA00005585"/>
    </source>
</evidence>
<organism evidence="8 9">
    <name type="scientific">Steinernema hermaphroditum</name>
    <dbReference type="NCBI Taxonomy" id="289476"/>
    <lineage>
        <taxon>Eukaryota</taxon>
        <taxon>Metazoa</taxon>
        <taxon>Ecdysozoa</taxon>
        <taxon>Nematoda</taxon>
        <taxon>Chromadorea</taxon>
        <taxon>Rhabditida</taxon>
        <taxon>Tylenchina</taxon>
        <taxon>Panagrolaimomorpha</taxon>
        <taxon>Strongyloidoidea</taxon>
        <taxon>Steinernematidae</taxon>
        <taxon>Steinernema</taxon>
    </lineage>
</organism>
<feature type="transmembrane region" description="Helical" evidence="7">
    <location>
        <begin position="794"/>
        <end position="820"/>
    </location>
</feature>
<keyword evidence="6" id="KW-0325">Glycoprotein</keyword>
<comment type="caution">
    <text evidence="8">The sequence shown here is derived from an EMBL/GenBank/DDBJ whole genome shotgun (WGS) entry which is preliminary data.</text>
</comment>
<evidence type="ECO:0000256" key="6">
    <source>
        <dbReference type="ARBA" id="ARBA00023180"/>
    </source>
</evidence>
<dbReference type="SUPFAM" id="SSF82866">
    <property type="entry name" value="Multidrug efflux transporter AcrB transmembrane domain"/>
    <property type="match status" value="1"/>
</dbReference>
<keyword evidence="4 7" id="KW-1133">Transmembrane helix</keyword>
<dbReference type="GO" id="GO:0097108">
    <property type="term" value="F:hedgehog family protein binding"/>
    <property type="evidence" value="ECO:0007669"/>
    <property type="project" value="TreeGrafter"/>
</dbReference>
<evidence type="ECO:0008006" key="10">
    <source>
        <dbReference type="Google" id="ProtNLM"/>
    </source>
</evidence>
<evidence type="ECO:0000256" key="1">
    <source>
        <dbReference type="ARBA" id="ARBA00004141"/>
    </source>
</evidence>
<dbReference type="PANTHER" id="PTHR46022:SF1">
    <property type="entry name" value="PROTEIN PATCHED"/>
    <property type="match status" value="1"/>
</dbReference>
<dbReference type="Gene3D" id="1.20.1640.10">
    <property type="entry name" value="Multidrug efflux transporter AcrB transmembrane domain"/>
    <property type="match status" value="1"/>
</dbReference>
<evidence type="ECO:0000313" key="8">
    <source>
        <dbReference type="EMBL" id="KAK0396211.1"/>
    </source>
</evidence>
<dbReference type="Proteomes" id="UP001175271">
    <property type="component" value="Unassembled WGS sequence"/>
</dbReference>
<dbReference type="GO" id="GO:0008158">
    <property type="term" value="F:hedgehog receptor activity"/>
    <property type="evidence" value="ECO:0007669"/>
    <property type="project" value="TreeGrafter"/>
</dbReference>
<keyword evidence="3 7" id="KW-0812">Transmembrane</keyword>
<dbReference type="AlphaFoldDB" id="A0AA39LFW9"/>
<dbReference type="EMBL" id="JAUCMV010000005">
    <property type="protein sequence ID" value="KAK0396211.1"/>
    <property type="molecule type" value="Genomic_DNA"/>
</dbReference>
<evidence type="ECO:0000256" key="3">
    <source>
        <dbReference type="ARBA" id="ARBA00022692"/>
    </source>
</evidence>
<dbReference type="PANTHER" id="PTHR46022">
    <property type="entry name" value="PROTEIN PATCHED"/>
    <property type="match status" value="1"/>
</dbReference>
<protein>
    <recommendedName>
        <fullName evidence="10">SSD domain-containing protein</fullName>
    </recommendedName>
</protein>
<keyword evidence="5 7" id="KW-0472">Membrane</keyword>
<feature type="transmembrane region" description="Helical" evidence="7">
    <location>
        <begin position="671"/>
        <end position="691"/>
    </location>
</feature>
<sequence length="826" mass="92659">MLTQRTSWCRTKCGSRNGDFAGEEFVRLQSPGGVDCLDKLLIGNSDSGDYSEKWKREFAQRPTWCDADMTLQQIQRGKAYGSKAALYSRSFLQRCLFWLECYIQRKPCFVISSILELFSLSCYVLQYVKIETDIVKLWVVRWTLRCGANLSLQYGDELANLAQEKPSEGGYQAVVQTVERGDENILTSDGLLRHVDLVSEIAGLAVNVDGFNWTLRDICFKPGGIDPAKMTSDIRDYAPVLEKLMPCVWITPLDCFWEGGKPIGPDPPITSEELRYISYLFNTSHDLPVSWSTFNPQDLVKLFESIADDHMGTLSSSFKMSGIGQGYIDRYCIDPYDPDCPSTAKNESRNGDFTGEEFVRLQSPGGVDCLDKLLIGNSDSGDYSEKWKREFAQRPTWCDADMTLQQIQRGKAYGSKAALYSRSFLQRCLFWLECYIQRKPCFVISSILELFSLSCYVLQYVKIETDIVKLWVVSKLRREIFMLFELRICLKGGRLDAELTYLSNMETKYDEKLANLAQEKPSEGGYQVVVQTVERGDENSLTSDGLLRHVDLVSEITGLAVNVDGFNWTLRDICFKPGGIDPAKNVFRELGLVAYILNTAHDLPVSWSTFKPEEDVKLFKDIADDMGTLASCFETEIRGICDEYQALGIDTFPHGIAFTFWEQYLNLNLNLFNAVGVIMVAVFCVISLLLINPWSASCIMVILILMTVELAGFLGFVGIKLNPVSAVMLITAVGIGVEFTAHVVFAFLTSLGDRNERIAAAIDRLFVPVIHGALSAHLGIVMLAFSEFEFVVKYLFVVMFALIIIGLINGLALLPVLLCLMGPSCD</sequence>
<comment type="similarity">
    <text evidence="2">Belongs to the patched family.</text>
</comment>
<evidence type="ECO:0000256" key="4">
    <source>
        <dbReference type="ARBA" id="ARBA00022989"/>
    </source>
</evidence>
<evidence type="ECO:0000256" key="5">
    <source>
        <dbReference type="ARBA" id="ARBA00023136"/>
    </source>
</evidence>
<dbReference type="GO" id="GO:0005886">
    <property type="term" value="C:plasma membrane"/>
    <property type="evidence" value="ECO:0007669"/>
    <property type="project" value="TreeGrafter"/>
</dbReference>